<organism evidence="2 3">
    <name type="scientific">Aurantiacibacter luteus</name>
    <dbReference type="NCBI Taxonomy" id="1581420"/>
    <lineage>
        <taxon>Bacteria</taxon>
        <taxon>Pseudomonadati</taxon>
        <taxon>Pseudomonadota</taxon>
        <taxon>Alphaproteobacteria</taxon>
        <taxon>Sphingomonadales</taxon>
        <taxon>Erythrobacteraceae</taxon>
        <taxon>Aurantiacibacter</taxon>
    </lineage>
</organism>
<accession>A0A0G9MTF2</accession>
<comment type="caution">
    <text evidence="2">The sequence shown here is derived from an EMBL/GenBank/DDBJ whole genome shotgun (WGS) entry which is preliminary data.</text>
</comment>
<gene>
    <name evidence="2" type="ORF">AAW00_07040</name>
</gene>
<keyword evidence="1" id="KW-0732">Signal</keyword>
<feature type="signal peptide" evidence="1">
    <location>
        <begin position="1"/>
        <end position="21"/>
    </location>
</feature>
<feature type="chain" id="PRO_5002581122" description="TonB C-terminal domain-containing protein" evidence="1">
    <location>
        <begin position="22"/>
        <end position="136"/>
    </location>
</feature>
<dbReference type="Proteomes" id="UP000053464">
    <property type="component" value="Unassembled WGS sequence"/>
</dbReference>
<dbReference type="RefSeq" id="WP_047003694.1">
    <property type="nucleotide sequence ID" value="NZ_LBHB01000002.1"/>
</dbReference>
<reference evidence="2 3" key="1">
    <citation type="submission" date="2015-04" db="EMBL/GenBank/DDBJ databases">
        <title>The draft genome sequence of Erythrobacter luteus KA37.</title>
        <authorList>
            <person name="Zhuang L."/>
            <person name="Liu Y."/>
            <person name="Shao Z."/>
        </authorList>
    </citation>
    <scope>NUCLEOTIDE SEQUENCE [LARGE SCALE GENOMIC DNA]</scope>
    <source>
        <strain evidence="2 3">KA37</strain>
    </source>
</reference>
<evidence type="ECO:0000313" key="2">
    <source>
        <dbReference type="EMBL" id="KLE34047.1"/>
    </source>
</evidence>
<name>A0A0G9MTF2_9SPHN</name>
<keyword evidence="3" id="KW-1185">Reference proteome</keyword>
<dbReference type="STRING" id="1581420.AAW00_07040"/>
<sequence length="136" mass="14062">MRPVPAFAALACLALAVPATAQSLAEPANAARPVNAAAWQAAMVRELPADQRFRGLPELRLGLMVDAAGGVRTCLPLPADAPQPVFAQDLCDALIATARFEPATDASGQRIDSVFVAQFAATRPTVAADYAGVPIP</sequence>
<dbReference type="OrthoDB" id="7410426at2"/>
<dbReference type="AlphaFoldDB" id="A0A0G9MTF2"/>
<evidence type="ECO:0008006" key="4">
    <source>
        <dbReference type="Google" id="ProtNLM"/>
    </source>
</evidence>
<protein>
    <recommendedName>
        <fullName evidence="4">TonB C-terminal domain-containing protein</fullName>
    </recommendedName>
</protein>
<dbReference type="PATRIC" id="fig|1581420.6.peg.1431"/>
<dbReference type="EMBL" id="LBHB01000002">
    <property type="protein sequence ID" value="KLE34047.1"/>
    <property type="molecule type" value="Genomic_DNA"/>
</dbReference>
<evidence type="ECO:0000256" key="1">
    <source>
        <dbReference type="SAM" id="SignalP"/>
    </source>
</evidence>
<proteinExistence type="predicted"/>
<evidence type="ECO:0000313" key="3">
    <source>
        <dbReference type="Proteomes" id="UP000053464"/>
    </source>
</evidence>